<dbReference type="CDD" id="cd02015">
    <property type="entry name" value="TPP_AHAS"/>
    <property type="match status" value="1"/>
</dbReference>
<evidence type="ECO:0000256" key="13">
    <source>
        <dbReference type="ARBA" id="ARBA00048670"/>
    </source>
</evidence>
<feature type="domain" description="Thiamine pyrophosphate enzyme TPP-binding" evidence="16">
    <location>
        <begin position="379"/>
        <end position="527"/>
    </location>
</feature>
<dbReference type="Pfam" id="PF00205">
    <property type="entry name" value="TPP_enzyme_M"/>
    <property type="match status" value="1"/>
</dbReference>
<dbReference type="Gene3D" id="3.40.50.970">
    <property type="match status" value="2"/>
</dbReference>
<evidence type="ECO:0000256" key="6">
    <source>
        <dbReference type="ARBA" id="ARBA00022630"/>
    </source>
</evidence>
<keyword evidence="11 14" id="KW-0786">Thiamine pyrophosphate</keyword>
<evidence type="ECO:0000256" key="3">
    <source>
        <dbReference type="ARBA" id="ARBA00007812"/>
    </source>
</evidence>
<comment type="cofactor">
    <cofactor evidence="14">
        <name>Mg(2+)</name>
        <dbReference type="ChEBI" id="CHEBI:18420"/>
    </cofactor>
    <text evidence="14">Binds 1 Mg(2+) ion per subunit.</text>
</comment>
<dbReference type="GO" id="GO:0030976">
    <property type="term" value="F:thiamine pyrophosphate binding"/>
    <property type="evidence" value="ECO:0007669"/>
    <property type="project" value="UniProtKB-UniRule"/>
</dbReference>
<feature type="domain" description="Thiamine pyrophosphate enzyme N-terminal TPP-binding" evidence="17">
    <location>
        <begin position="1"/>
        <end position="116"/>
    </location>
</feature>
<dbReference type="InterPro" id="IPR029035">
    <property type="entry name" value="DHS-like_NAD/FAD-binding_dom"/>
</dbReference>
<dbReference type="PROSITE" id="PS00187">
    <property type="entry name" value="TPP_ENZYMES"/>
    <property type="match status" value="1"/>
</dbReference>
<feature type="domain" description="Thiamine pyrophosphate enzyme central" evidence="15">
    <location>
        <begin position="194"/>
        <end position="326"/>
    </location>
</feature>
<dbReference type="GO" id="GO:0000287">
    <property type="term" value="F:magnesium ion binding"/>
    <property type="evidence" value="ECO:0007669"/>
    <property type="project" value="UniProtKB-UniRule"/>
</dbReference>
<dbReference type="GO" id="GO:0003984">
    <property type="term" value="F:acetolactate synthase activity"/>
    <property type="evidence" value="ECO:0007669"/>
    <property type="project" value="UniProtKB-EC"/>
</dbReference>
<dbReference type="SUPFAM" id="SSF52467">
    <property type="entry name" value="DHS-like NAD/FAD-binding domain"/>
    <property type="match status" value="1"/>
</dbReference>
<dbReference type="InterPro" id="IPR039368">
    <property type="entry name" value="AHAS_TPP"/>
</dbReference>
<accession>A0AAN1QIL2</accession>
<evidence type="ECO:0000256" key="5">
    <source>
        <dbReference type="ARBA" id="ARBA00022605"/>
    </source>
</evidence>
<dbReference type="GO" id="GO:0005948">
    <property type="term" value="C:acetolactate synthase complex"/>
    <property type="evidence" value="ECO:0007669"/>
    <property type="project" value="TreeGrafter"/>
</dbReference>
<name>A0AAN1QIL2_AERVE</name>
<dbReference type="Proteomes" id="UP000267614">
    <property type="component" value="Chromosome"/>
</dbReference>
<keyword evidence="7 14" id="KW-0808">Transferase</keyword>
<dbReference type="FunFam" id="3.40.50.970:FF:000007">
    <property type="entry name" value="Acetolactate synthase"/>
    <property type="match status" value="1"/>
</dbReference>
<keyword evidence="5 14" id="KW-0028">Amino-acid biosynthesis</keyword>
<evidence type="ECO:0000256" key="10">
    <source>
        <dbReference type="ARBA" id="ARBA00022842"/>
    </source>
</evidence>
<dbReference type="PANTHER" id="PTHR18968">
    <property type="entry name" value="THIAMINE PYROPHOSPHATE ENZYMES"/>
    <property type="match status" value="1"/>
</dbReference>
<comment type="catalytic activity">
    <reaction evidence="13 14">
        <text>2 pyruvate + H(+) = (2S)-2-acetolactate + CO2</text>
        <dbReference type="Rhea" id="RHEA:25249"/>
        <dbReference type="ChEBI" id="CHEBI:15361"/>
        <dbReference type="ChEBI" id="CHEBI:15378"/>
        <dbReference type="ChEBI" id="CHEBI:16526"/>
        <dbReference type="ChEBI" id="CHEBI:58476"/>
        <dbReference type="EC" id="2.2.1.6"/>
    </reaction>
</comment>
<dbReference type="RefSeq" id="WP_123173998.1">
    <property type="nucleotide sequence ID" value="NZ_CP033604.1"/>
</dbReference>
<dbReference type="AlphaFoldDB" id="A0AAN1QIL2"/>
<dbReference type="CDD" id="cd07035">
    <property type="entry name" value="TPP_PYR_POX_like"/>
    <property type="match status" value="1"/>
</dbReference>
<keyword evidence="6" id="KW-0285">Flavoprotein</keyword>
<keyword evidence="12 14" id="KW-0100">Branched-chain amino acid biosynthesis</keyword>
<dbReference type="GO" id="GO:0009099">
    <property type="term" value="P:L-valine biosynthetic process"/>
    <property type="evidence" value="ECO:0007669"/>
    <property type="project" value="TreeGrafter"/>
</dbReference>
<reference evidence="18 19" key="1">
    <citation type="submission" date="2018-11" db="EMBL/GenBank/DDBJ databases">
        <title>Complete genome sequence of multidrug-resistant Aeromonas veronii strain MS-18-37.</title>
        <authorList>
            <person name="Abdelhamed H."/>
            <person name="Lawrence M."/>
            <person name="Waldbieser G."/>
        </authorList>
    </citation>
    <scope>NUCLEOTIDE SEQUENCE [LARGE SCALE GENOMIC DNA]</scope>
    <source>
        <strain evidence="18 19">MS-18-37</strain>
    </source>
</reference>
<sequence length="553" mass="58860">MNGAQFLVQALKKQGVTQVFGYPGGAIMPVYDALYDGGLAHQLCRHEQGAAMAAVGYARASGQVGVCIATSGPGATNLVTGLAEALLDSVPLVAISGQVPCSAIGTDAFQEVDVLGMSLSCTKHSFMVTDVADLPQVIAEAFAIASEGRPGPVLIDLPKDVQLANVQLAKAPAQSPLFAVEEPEVLNPSDLAVARTLLAAAERPVLYVGGGVGMANAEQHLRDFAAATGMPAVTTLKGIGALDPDSPVYLGMLGMHGTKAANYAVQQCDLLLVVGARFDDRVTGKLEEFAPEAKVIHLDVDAAEFGKRRAAEVGITTDLKQVLPRLAMTLDIAPWREHCAAMAREYAFRYDHPGQAIYAPALLKQLSARLPESSVVACDVGQHQMWVAQHMRFTSPRNHLSSAGLGTMGFGLPAAIGAKMSRPEDEVVLVSGDGSFMMNVQELGTIRRAQLKVKMVLLDNQRLGMVRQWQELFFDGRYSETILSDNPDFVALAAAFGIPGETITCKEQIAGALDRLLASESAYLLHVAISEEENVWPLVPPGVANHQMMEQRP</sequence>
<dbReference type="EC" id="2.2.1.6" evidence="4 14"/>
<keyword evidence="8 14" id="KW-0479">Metal-binding</keyword>
<comment type="pathway">
    <text evidence="2 14">Amino-acid biosynthesis; L-valine biosynthesis; L-valine from pyruvate: step 1/4.</text>
</comment>
<dbReference type="Pfam" id="PF02775">
    <property type="entry name" value="TPP_enzyme_C"/>
    <property type="match status" value="1"/>
</dbReference>
<dbReference type="InterPro" id="IPR011766">
    <property type="entry name" value="TPP_enzyme_TPP-bd"/>
</dbReference>
<dbReference type="EMBL" id="CP033604">
    <property type="protein sequence ID" value="AYV39005.1"/>
    <property type="molecule type" value="Genomic_DNA"/>
</dbReference>
<evidence type="ECO:0000259" key="15">
    <source>
        <dbReference type="Pfam" id="PF00205"/>
    </source>
</evidence>
<dbReference type="PANTHER" id="PTHR18968:SF142">
    <property type="entry name" value="ACETOLACTATE SYNTHASE"/>
    <property type="match status" value="1"/>
</dbReference>
<evidence type="ECO:0000313" key="18">
    <source>
        <dbReference type="EMBL" id="AYV39005.1"/>
    </source>
</evidence>
<evidence type="ECO:0000256" key="1">
    <source>
        <dbReference type="ARBA" id="ARBA00004974"/>
    </source>
</evidence>
<proteinExistence type="inferred from homology"/>
<dbReference type="FunFam" id="3.40.50.1220:FF:000008">
    <property type="entry name" value="Acetolactate synthase"/>
    <property type="match status" value="1"/>
</dbReference>
<evidence type="ECO:0000256" key="2">
    <source>
        <dbReference type="ARBA" id="ARBA00005025"/>
    </source>
</evidence>
<comment type="cofactor">
    <cofactor evidence="14">
        <name>thiamine diphosphate</name>
        <dbReference type="ChEBI" id="CHEBI:58937"/>
    </cofactor>
    <text evidence="14">Binds 1 thiamine pyrophosphate per subunit.</text>
</comment>
<comment type="similarity">
    <text evidence="3 14">Belongs to the TPP enzyme family.</text>
</comment>
<keyword evidence="10 14" id="KW-0460">Magnesium</keyword>
<dbReference type="InterPro" id="IPR000399">
    <property type="entry name" value="TPP-bd_CS"/>
</dbReference>
<dbReference type="GO" id="GO:0009097">
    <property type="term" value="P:isoleucine biosynthetic process"/>
    <property type="evidence" value="ECO:0007669"/>
    <property type="project" value="TreeGrafter"/>
</dbReference>
<dbReference type="GO" id="GO:0050660">
    <property type="term" value="F:flavin adenine dinucleotide binding"/>
    <property type="evidence" value="ECO:0007669"/>
    <property type="project" value="InterPro"/>
</dbReference>
<evidence type="ECO:0000256" key="4">
    <source>
        <dbReference type="ARBA" id="ARBA00013145"/>
    </source>
</evidence>
<comment type="pathway">
    <text evidence="1 14">Amino-acid biosynthesis; L-isoleucine biosynthesis; L-isoleucine from 2-oxobutanoate: step 1/4.</text>
</comment>
<dbReference type="Pfam" id="PF02776">
    <property type="entry name" value="TPP_enzyme_N"/>
    <property type="match status" value="1"/>
</dbReference>
<dbReference type="InterPro" id="IPR029061">
    <property type="entry name" value="THDP-binding"/>
</dbReference>
<evidence type="ECO:0000256" key="12">
    <source>
        <dbReference type="ARBA" id="ARBA00023304"/>
    </source>
</evidence>
<evidence type="ECO:0000259" key="16">
    <source>
        <dbReference type="Pfam" id="PF02775"/>
    </source>
</evidence>
<dbReference type="InterPro" id="IPR045229">
    <property type="entry name" value="TPP_enz"/>
</dbReference>
<dbReference type="InterPro" id="IPR012001">
    <property type="entry name" value="Thiamin_PyroP_enz_TPP-bd_dom"/>
</dbReference>
<dbReference type="NCBIfam" id="NF006524">
    <property type="entry name" value="PRK08978.1"/>
    <property type="match status" value="1"/>
</dbReference>
<evidence type="ECO:0000256" key="7">
    <source>
        <dbReference type="ARBA" id="ARBA00022679"/>
    </source>
</evidence>
<dbReference type="NCBIfam" id="TIGR00118">
    <property type="entry name" value="acolac_lg"/>
    <property type="match status" value="1"/>
</dbReference>
<evidence type="ECO:0000313" key="19">
    <source>
        <dbReference type="Proteomes" id="UP000267614"/>
    </source>
</evidence>
<organism evidence="18 19">
    <name type="scientific">Aeromonas veronii</name>
    <dbReference type="NCBI Taxonomy" id="654"/>
    <lineage>
        <taxon>Bacteria</taxon>
        <taxon>Pseudomonadati</taxon>
        <taxon>Pseudomonadota</taxon>
        <taxon>Gammaproteobacteria</taxon>
        <taxon>Aeromonadales</taxon>
        <taxon>Aeromonadaceae</taxon>
        <taxon>Aeromonas</taxon>
    </lineage>
</organism>
<gene>
    <name evidence="18" type="ORF">EFI48_20495</name>
</gene>
<evidence type="ECO:0000256" key="14">
    <source>
        <dbReference type="RuleBase" id="RU003591"/>
    </source>
</evidence>
<dbReference type="FunFam" id="3.40.50.970:FF:000016">
    <property type="entry name" value="Acetolactate synthase"/>
    <property type="match status" value="1"/>
</dbReference>
<dbReference type="InterPro" id="IPR012000">
    <property type="entry name" value="Thiamin_PyroP_enz_cen_dom"/>
</dbReference>
<evidence type="ECO:0000256" key="8">
    <source>
        <dbReference type="ARBA" id="ARBA00022723"/>
    </source>
</evidence>
<dbReference type="Gene3D" id="3.40.50.1220">
    <property type="entry name" value="TPP-binding domain"/>
    <property type="match status" value="1"/>
</dbReference>
<dbReference type="InterPro" id="IPR012846">
    <property type="entry name" value="Acetolactate_synth_lsu"/>
</dbReference>
<evidence type="ECO:0000256" key="9">
    <source>
        <dbReference type="ARBA" id="ARBA00022827"/>
    </source>
</evidence>
<keyword evidence="9" id="KW-0274">FAD</keyword>
<evidence type="ECO:0000259" key="17">
    <source>
        <dbReference type="Pfam" id="PF02776"/>
    </source>
</evidence>
<evidence type="ECO:0000256" key="11">
    <source>
        <dbReference type="ARBA" id="ARBA00023052"/>
    </source>
</evidence>
<dbReference type="SUPFAM" id="SSF52518">
    <property type="entry name" value="Thiamin diphosphate-binding fold (THDP-binding)"/>
    <property type="match status" value="2"/>
</dbReference>
<protein>
    <recommendedName>
        <fullName evidence="4 14">Acetolactate synthase</fullName>
        <ecNumber evidence="4 14">2.2.1.6</ecNumber>
    </recommendedName>
</protein>